<comment type="caution">
    <text evidence="3">The sequence shown here is derived from an EMBL/GenBank/DDBJ whole genome shotgun (WGS) entry which is preliminary data.</text>
</comment>
<evidence type="ECO:0000313" key="3">
    <source>
        <dbReference type="EMBL" id="NNV19169.1"/>
    </source>
</evidence>
<keyword evidence="1" id="KW-1277">Toxin-antitoxin system</keyword>
<organism evidence="3 4">
    <name type="scientific">Brucella pseudogrignonensis</name>
    <dbReference type="NCBI Taxonomy" id="419475"/>
    <lineage>
        <taxon>Bacteria</taxon>
        <taxon>Pseudomonadati</taxon>
        <taxon>Pseudomonadota</taxon>
        <taxon>Alphaproteobacteria</taxon>
        <taxon>Hyphomicrobiales</taxon>
        <taxon>Brucellaceae</taxon>
        <taxon>Brucella/Ochrobactrum group</taxon>
        <taxon>Brucella</taxon>
    </lineage>
</organism>
<comment type="similarity">
    <text evidence="2">Belongs to the TacA antitoxin family.</text>
</comment>
<dbReference type="Proteomes" id="UP000526233">
    <property type="component" value="Unassembled WGS sequence"/>
</dbReference>
<proteinExistence type="inferred from homology"/>
<dbReference type="Pfam" id="PF08681">
    <property type="entry name" value="TacA1"/>
    <property type="match status" value="1"/>
</dbReference>
<gene>
    <name evidence="3" type="ORF">EHE22_01840</name>
</gene>
<dbReference type="InterPro" id="IPR010985">
    <property type="entry name" value="Ribbon_hlx_hlx"/>
</dbReference>
<evidence type="ECO:0000256" key="1">
    <source>
        <dbReference type="ARBA" id="ARBA00022649"/>
    </source>
</evidence>
<reference evidence="3 4" key="1">
    <citation type="submission" date="2018-11" db="EMBL/GenBank/DDBJ databases">
        <title>Genome sequencing and analysis.</title>
        <authorList>
            <person name="Huang Y.-T."/>
        </authorList>
    </citation>
    <scope>NUCLEOTIDE SEQUENCE [LARGE SCALE GENOMIC DNA]</scope>
    <source>
        <strain evidence="3 4">SHIN</strain>
    </source>
</reference>
<protein>
    <submittedName>
        <fullName evidence="3">DUF1778 domain-containing protein</fullName>
    </submittedName>
</protein>
<evidence type="ECO:0000256" key="2">
    <source>
        <dbReference type="ARBA" id="ARBA00049988"/>
    </source>
</evidence>
<sequence length="94" mass="10258">MEEKTNIITIRLSEADAAVLKRAADQCGQSLTEFAHTSILRFADAVINGRLIAMTPEGFSDFCLGLSEPGAPVPEMVELINRPVPWERGQTADK</sequence>
<dbReference type="EMBL" id="PKQI01000001">
    <property type="protein sequence ID" value="NNV19169.1"/>
    <property type="molecule type" value="Genomic_DNA"/>
</dbReference>
<accession>A0A7Y3WVH1</accession>
<dbReference type="SUPFAM" id="SSF47598">
    <property type="entry name" value="Ribbon-helix-helix"/>
    <property type="match status" value="1"/>
</dbReference>
<evidence type="ECO:0000313" key="4">
    <source>
        <dbReference type="Proteomes" id="UP000526233"/>
    </source>
</evidence>
<dbReference type="InterPro" id="IPR014795">
    <property type="entry name" value="TacA_1-like"/>
</dbReference>
<dbReference type="AlphaFoldDB" id="A0A7Y3WVH1"/>
<dbReference type="Gene3D" id="1.20.5.780">
    <property type="entry name" value="Single helix bin"/>
    <property type="match status" value="1"/>
</dbReference>
<name>A0A7Y3WVH1_9HYPH</name>
<dbReference type="GO" id="GO:0006355">
    <property type="term" value="P:regulation of DNA-templated transcription"/>
    <property type="evidence" value="ECO:0007669"/>
    <property type="project" value="InterPro"/>
</dbReference>